<organism evidence="9 10">
    <name type="scientific">Butyricicoccus pullicaecorum</name>
    <dbReference type="NCBI Taxonomy" id="501571"/>
    <lineage>
        <taxon>Bacteria</taxon>
        <taxon>Bacillati</taxon>
        <taxon>Bacillota</taxon>
        <taxon>Clostridia</taxon>
        <taxon>Eubacteriales</taxon>
        <taxon>Butyricicoccaceae</taxon>
        <taxon>Butyricicoccus</taxon>
    </lineage>
</organism>
<dbReference type="GO" id="GO:0030170">
    <property type="term" value="F:pyridoxal phosphate binding"/>
    <property type="evidence" value="ECO:0007669"/>
    <property type="project" value="InterPro"/>
</dbReference>
<name>A0A1Y4LVX0_9FIRM</name>
<keyword evidence="5" id="KW-0663">Pyridoxal phosphate</keyword>
<dbReference type="EMBL" id="NFKK01000003">
    <property type="protein sequence ID" value="OUP53785.1"/>
    <property type="molecule type" value="Genomic_DNA"/>
</dbReference>
<dbReference type="AlphaFoldDB" id="A0A1Y4LVX0"/>
<dbReference type="Proteomes" id="UP000195326">
    <property type="component" value="Unassembled WGS sequence"/>
</dbReference>
<gene>
    <name evidence="9" type="ORF">B5F15_00730</name>
    <name evidence="8" type="ORF">B5F17_04150</name>
</gene>
<dbReference type="InterPro" id="IPR050596">
    <property type="entry name" value="AspAT/PAT-like"/>
</dbReference>
<evidence type="ECO:0000256" key="3">
    <source>
        <dbReference type="ARBA" id="ARBA00022576"/>
    </source>
</evidence>
<dbReference type="EMBL" id="NFKL01000001">
    <property type="protein sequence ID" value="OUP60774.1"/>
    <property type="molecule type" value="Genomic_DNA"/>
</dbReference>
<dbReference type="PANTHER" id="PTHR46383">
    <property type="entry name" value="ASPARTATE AMINOTRANSFERASE"/>
    <property type="match status" value="1"/>
</dbReference>
<reference evidence="9" key="2">
    <citation type="journal article" date="2018" name="BMC Genomics">
        <title>Whole genome sequencing and function prediction of 133 gut anaerobes isolated from chicken caecum in pure cultures.</title>
        <authorList>
            <person name="Medvecky M."/>
            <person name="Cejkova D."/>
            <person name="Polansky O."/>
            <person name="Karasova D."/>
            <person name="Kubasova T."/>
            <person name="Cizek A."/>
            <person name="Rychlik I."/>
        </authorList>
    </citation>
    <scope>NUCLEOTIDE SEQUENCE</scope>
    <source>
        <strain evidence="9">An179</strain>
        <strain evidence="8">An180</strain>
    </source>
</reference>
<dbReference type="EC" id="2.6.1.-" evidence="6"/>
<evidence type="ECO:0000313" key="8">
    <source>
        <dbReference type="EMBL" id="OUP53785.1"/>
    </source>
</evidence>
<dbReference type="RefSeq" id="WP_016146651.1">
    <property type="nucleotide sequence ID" value="NZ_CABKSA010000001.1"/>
</dbReference>
<dbReference type="InterPro" id="IPR015422">
    <property type="entry name" value="PyrdxlP-dep_Trfase_small"/>
</dbReference>
<dbReference type="CDD" id="cd00609">
    <property type="entry name" value="AAT_like"/>
    <property type="match status" value="1"/>
</dbReference>
<sequence>MHQDLKPISKIASRVQASTTLVIDSMFKDMKANGIDVVGFGAGEPDFPTPEHIKQAGILAIENNKTKYTPASGLLELKKAACYRMREDYGLEYRPEQIVVASGAKHVVFLSLMVLCDPGDEVVIAAPYWVSYSEMVQQAGAIPVIVAAGQDQHFKITADQLEAAITPKTKAFMLNSPSNPTGMVYTKEELQAIADVCIKHNLYVIADDIYSNLVYDDLEYCSIASLGEEINRRCIVINGVSKSYAMTGWRIGYAAASPEIARAMSNYVSHSTSAPSTISQYAAIEALNGPQEDIEYMRKAFQARRDHLVERMNKIEGVSCIKPQGAFYVMMDMHSFIGKEMYGQKINDDNDFAKLFLEKGLVATVPCTAFAAPGFIRWSYATSMQEIDKGLDRLEEFIKNA</sequence>
<dbReference type="PANTHER" id="PTHR46383:SF1">
    <property type="entry name" value="ASPARTATE AMINOTRANSFERASE"/>
    <property type="match status" value="1"/>
</dbReference>
<dbReference type="InterPro" id="IPR015424">
    <property type="entry name" value="PyrdxlP-dep_Trfase"/>
</dbReference>
<dbReference type="PRINTS" id="PR00753">
    <property type="entry name" value="ACCSYNTHASE"/>
</dbReference>
<dbReference type="InterPro" id="IPR015421">
    <property type="entry name" value="PyrdxlP-dep_Trfase_major"/>
</dbReference>
<dbReference type="InterPro" id="IPR004838">
    <property type="entry name" value="NHTrfase_class1_PyrdxlP-BS"/>
</dbReference>
<dbReference type="Pfam" id="PF00155">
    <property type="entry name" value="Aminotran_1_2"/>
    <property type="match status" value="1"/>
</dbReference>
<dbReference type="STRING" id="501571.GCA_900143195_02139"/>
<dbReference type="FunFam" id="3.40.640.10:FF:000033">
    <property type="entry name" value="Aspartate aminotransferase"/>
    <property type="match status" value="1"/>
</dbReference>
<dbReference type="PROSITE" id="PS00105">
    <property type="entry name" value="AA_TRANSFER_CLASS_1"/>
    <property type="match status" value="1"/>
</dbReference>
<comment type="cofactor">
    <cofactor evidence="1 6">
        <name>pyridoxal 5'-phosphate</name>
        <dbReference type="ChEBI" id="CHEBI:597326"/>
    </cofactor>
</comment>
<accession>A0A1Y4LVX0</accession>
<evidence type="ECO:0000256" key="5">
    <source>
        <dbReference type="ARBA" id="ARBA00022898"/>
    </source>
</evidence>
<evidence type="ECO:0000256" key="6">
    <source>
        <dbReference type="RuleBase" id="RU000481"/>
    </source>
</evidence>
<protein>
    <recommendedName>
        <fullName evidence="6">Aminotransferase</fullName>
        <ecNumber evidence="6">2.6.1.-</ecNumber>
    </recommendedName>
</protein>
<keyword evidence="4 6" id="KW-0808">Transferase</keyword>
<reference evidence="10 11" key="1">
    <citation type="submission" date="2017-04" db="EMBL/GenBank/DDBJ databases">
        <title>Function of individual gut microbiota members based on whole genome sequencing of pure cultures obtained from chicken caecum.</title>
        <authorList>
            <person name="Medvecky M."/>
            <person name="Cejkova D."/>
            <person name="Polansky O."/>
            <person name="Karasova D."/>
            <person name="Kubasova T."/>
            <person name="Cizek A."/>
            <person name="Rychlik I."/>
        </authorList>
    </citation>
    <scope>NUCLEOTIDE SEQUENCE [LARGE SCALE GENOMIC DNA]</scope>
    <source>
        <strain evidence="10">An179</strain>
        <strain evidence="11">An180</strain>
    </source>
</reference>
<feature type="domain" description="Aminotransferase class I/classII large" evidence="7">
    <location>
        <begin position="36"/>
        <end position="394"/>
    </location>
</feature>
<evidence type="ECO:0000256" key="1">
    <source>
        <dbReference type="ARBA" id="ARBA00001933"/>
    </source>
</evidence>
<comment type="similarity">
    <text evidence="2 6">Belongs to the class-I pyridoxal-phosphate-dependent aminotransferase family.</text>
</comment>
<dbReference type="InterPro" id="IPR004839">
    <property type="entry name" value="Aminotransferase_I/II_large"/>
</dbReference>
<keyword evidence="3 6" id="KW-0032">Aminotransferase</keyword>
<dbReference type="Gene3D" id="3.90.1150.10">
    <property type="entry name" value="Aspartate Aminotransferase, domain 1"/>
    <property type="match status" value="1"/>
</dbReference>
<dbReference type="Gene3D" id="3.40.640.10">
    <property type="entry name" value="Type I PLP-dependent aspartate aminotransferase-like (Major domain)"/>
    <property type="match status" value="1"/>
</dbReference>
<evidence type="ECO:0000313" key="9">
    <source>
        <dbReference type="EMBL" id="OUP60774.1"/>
    </source>
</evidence>
<evidence type="ECO:0000256" key="4">
    <source>
        <dbReference type="ARBA" id="ARBA00022679"/>
    </source>
</evidence>
<evidence type="ECO:0000313" key="11">
    <source>
        <dbReference type="Proteomes" id="UP000195897"/>
    </source>
</evidence>
<dbReference type="GO" id="GO:0008483">
    <property type="term" value="F:transaminase activity"/>
    <property type="evidence" value="ECO:0007669"/>
    <property type="project" value="UniProtKB-KW"/>
</dbReference>
<proteinExistence type="inferred from homology"/>
<evidence type="ECO:0000313" key="10">
    <source>
        <dbReference type="Proteomes" id="UP000195326"/>
    </source>
</evidence>
<dbReference type="Proteomes" id="UP000195897">
    <property type="component" value="Unassembled WGS sequence"/>
</dbReference>
<evidence type="ECO:0000256" key="2">
    <source>
        <dbReference type="ARBA" id="ARBA00007441"/>
    </source>
</evidence>
<comment type="caution">
    <text evidence="9">The sequence shown here is derived from an EMBL/GenBank/DDBJ whole genome shotgun (WGS) entry which is preliminary data.</text>
</comment>
<evidence type="ECO:0000259" key="7">
    <source>
        <dbReference type="Pfam" id="PF00155"/>
    </source>
</evidence>
<dbReference type="GO" id="GO:0006520">
    <property type="term" value="P:amino acid metabolic process"/>
    <property type="evidence" value="ECO:0007669"/>
    <property type="project" value="InterPro"/>
</dbReference>
<dbReference type="SUPFAM" id="SSF53383">
    <property type="entry name" value="PLP-dependent transferases"/>
    <property type="match status" value="1"/>
</dbReference>